<accession>A0AA39M6P3</accession>
<gene>
    <name evidence="1" type="ORF">QR680_007615</name>
</gene>
<organism evidence="1 2">
    <name type="scientific">Steinernema hermaphroditum</name>
    <dbReference type="NCBI Taxonomy" id="289476"/>
    <lineage>
        <taxon>Eukaryota</taxon>
        <taxon>Metazoa</taxon>
        <taxon>Ecdysozoa</taxon>
        <taxon>Nematoda</taxon>
        <taxon>Chromadorea</taxon>
        <taxon>Rhabditida</taxon>
        <taxon>Tylenchina</taxon>
        <taxon>Panagrolaimomorpha</taxon>
        <taxon>Strongyloidoidea</taxon>
        <taxon>Steinernematidae</taxon>
        <taxon>Steinernema</taxon>
    </lineage>
</organism>
<dbReference type="EMBL" id="JAUCMV010000001">
    <property type="protein sequence ID" value="KAK0422510.1"/>
    <property type="molecule type" value="Genomic_DNA"/>
</dbReference>
<reference evidence="1" key="1">
    <citation type="submission" date="2023-06" db="EMBL/GenBank/DDBJ databases">
        <title>Genomic analysis of the entomopathogenic nematode Steinernema hermaphroditum.</title>
        <authorList>
            <person name="Schwarz E.M."/>
            <person name="Heppert J.K."/>
            <person name="Baniya A."/>
            <person name="Schwartz H.T."/>
            <person name="Tan C.-H."/>
            <person name="Antoshechkin I."/>
            <person name="Sternberg P.W."/>
            <person name="Goodrich-Blair H."/>
            <person name="Dillman A.R."/>
        </authorList>
    </citation>
    <scope>NUCLEOTIDE SEQUENCE</scope>
    <source>
        <strain evidence="1">PS9179</strain>
        <tissue evidence="1">Whole animal</tissue>
    </source>
</reference>
<sequence length="289" mass="33074">MISLSPDILYEILKNASKSDLKNLVRSVQDWDHIIESVLKTKSKFGAKVSFEKDPKFFFYDEASSGIRPKEEHYADLSDSQKTKLGDLRVVSDSRMSDHFRVGHLDDLNKSVPKFDLQFRTLVVFGYKGFLHELPRAFPVNFEEIKVCCSSVSRIFSIPPTVKKLTLESVNLSQAAELRVSFFLLDHAWETVELFGLNSHLHYGLDVRIVETWMTAKNPQLKKYTCGWRPKGGWNYVLLDLLRLGKQTPDGSIVVGHKKAKKALRIWTAKGQDLVVRGQERIVIESFDL</sequence>
<keyword evidence="2" id="KW-1185">Reference proteome</keyword>
<dbReference type="AlphaFoldDB" id="A0AA39M6P3"/>
<evidence type="ECO:0000313" key="2">
    <source>
        <dbReference type="Proteomes" id="UP001175271"/>
    </source>
</evidence>
<name>A0AA39M6P3_9BILA</name>
<evidence type="ECO:0000313" key="1">
    <source>
        <dbReference type="EMBL" id="KAK0422510.1"/>
    </source>
</evidence>
<dbReference type="Proteomes" id="UP001175271">
    <property type="component" value="Unassembled WGS sequence"/>
</dbReference>
<evidence type="ECO:0008006" key="3">
    <source>
        <dbReference type="Google" id="ProtNLM"/>
    </source>
</evidence>
<proteinExistence type="predicted"/>
<protein>
    <recommendedName>
        <fullName evidence="3">F-box domain-containing protein</fullName>
    </recommendedName>
</protein>
<comment type="caution">
    <text evidence="1">The sequence shown here is derived from an EMBL/GenBank/DDBJ whole genome shotgun (WGS) entry which is preliminary data.</text>
</comment>